<keyword evidence="3" id="KW-1185">Reference proteome</keyword>
<evidence type="ECO:0000313" key="2">
    <source>
        <dbReference type="EMBL" id="KIO27770.1"/>
    </source>
</evidence>
<organism evidence="2 3">
    <name type="scientific">Tulasnella calospora MUT 4182</name>
    <dbReference type="NCBI Taxonomy" id="1051891"/>
    <lineage>
        <taxon>Eukaryota</taxon>
        <taxon>Fungi</taxon>
        <taxon>Dikarya</taxon>
        <taxon>Basidiomycota</taxon>
        <taxon>Agaricomycotina</taxon>
        <taxon>Agaricomycetes</taxon>
        <taxon>Cantharellales</taxon>
        <taxon>Tulasnellaceae</taxon>
        <taxon>Tulasnella</taxon>
    </lineage>
</organism>
<dbReference type="GO" id="GO:0055085">
    <property type="term" value="P:transmembrane transport"/>
    <property type="evidence" value="ECO:0007669"/>
    <property type="project" value="InterPro"/>
</dbReference>
<keyword evidence="1" id="KW-0472">Membrane</keyword>
<feature type="transmembrane region" description="Helical" evidence="1">
    <location>
        <begin position="18"/>
        <end position="39"/>
    </location>
</feature>
<reference evidence="2 3" key="1">
    <citation type="submission" date="2014-04" db="EMBL/GenBank/DDBJ databases">
        <authorList>
            <consortium name="DOE Joint Genome Institute"/>
            <person name="Kuo A."/>
            <person name="Girlanda M."/>
            <person name="Perotto S."/>
            <person name="Kohler A."/>
            <person name="Nagy L.G."/>
            <person name="Floudas D."/>
            <person name="Copeland A."/>
            <person name="Barry K.W."/>
            <person name="Cichocki N."/>
            <person name="Veneault-Fourrey C."/>
            <person name="LaButti K."/>
            <person name="Lindquist E.A."/>
            <person name="Lipzen A."/>
            <person name="Lundell T."/>
            <person name="Morin E."/>
            <person name="Murat C."/>
            <person name="Sun H."/>
            <person name="Tunlid A."/>
            <person name="Henrissat B."/>
            <person name="Grigoriev I.V."/>
            <person name="Hibbett D.S."/>
            <person name="Martin F."/>
            <person name="Nordberg H.P."/>
            <person name="Cantor M.N."/>
            <person name="Hua S.X."/>
        </authorList>
    </citation>
    <scope>NUCLEOTIDE SEQUENCE [LARGE SCALE GENOMIC DNA]</scope>
    <source>
        <strain evidence="2 3">MUT 4182</strain>
    </source>
</reference>
<dbReference type="HOGENOM" id="CLU_3020149_0_0_1"/>
<reference evidence="3" key="2">
    <citation type="submission" date="2015-01" db="EMBL/GenBank/DDBJ databases">
        <title>Evolutionary Origins and Diversification of the Mycorrhizal Mutualists.</title>
        <authorList>
            <consortium name="DOE Joint Genome Institute"/>
            <consortium name="Mycorrhizal Genomics Consortium"/>
            <person name="Kohler A."/>
            <person name="Kuo A."/>
            <person name="Nagy L.G."/>
            <person name="Floudas D."/>
            <person name="Copeland A."/>
            <person name="Barry K.W."/>
            <person name="Cichocki N."/>
            <person name="Veneault-Fourrey C."/>
            <person name="LaButti K."/>
            <person name="Lindquist E.A."/>
            <person name="Lipzen A."/>
            <person name="Lundell T."/>
            <person name="Morin E."/>
            <person name="Murat C."/>
            <person name="Riley R."/>
            <person name="Ohm R."/>
            <person name="Sun H."/>
            <person name="Tunlid A."/>
            <person name="Henrissat B."/>
            <person name="Grigoriev I.V."/>
            <person name="Hibbett D.S."/>
            <person name="Martin F."/>
        </authorList>
    </citation>
    <scope>NUCLEOTIDE SEQUENCE [LARGE SCALE GENOMIC DNA]</scope>
    <source>
        <strain evidence="3">MUT 4182</strain>
    </source>
</reference>
<dbReference type="InterPro" id="IPR004648">
    <property type="entry name" value="Oligpept_transpt"/>
</dbReference>
<evidence type="ECO:0000256" key="1">
    <source>
        <dbReference type="SAM" id="Phobius"/>
    </source>
</evidence>
<evidence type="ECO:0000313" key="3">
    <source>
        <dbReference type="Proteomes" id="UP000054248"/>
    </source>
</evidence>
<proteinExistence type="predicted"/>
<dbReference type="AlphaFoldDB" id="A0A0C3QBC1"/>
<feature type="non-terminal residue" evidence="2">
    <location>
        <position position="56"/>
    </location>
</feature>
<name>A0A0C3QBC1_9AGAM</name>
<dbReference type="OrthoDB" id="9986677at2759"/>
<feature type="non-terminal residue" evidence="2">
    <location>
        <position position="1"/>
    </location>
</feature>
<dbReference type="EMBL" id="KN823003">
    <property type="protein sequence ID" value="KIO27770.1"/>
    <property type="molecule type" value="Genomic_DNA"/>
</dbReference>
<sequence length="56" mass="6429">IEYLVRIRNHRWWSKYNYILNSALEAGTGIAVIVIFVALQLPKNGGISLNWWGNTV</sequence>
<dbReference type="Proteomes" id="UP000054248">
    <property type="component" value="Unassembled WGS sequence"/>
</dbReference>
<dbReference type="PANTHER" id="PTHR22601">
    <property type="entry name" value="ISP4 LIKE PROTEIN"/>
    <property type="match status" value="1"/>
</dbReference>
<keyword evidence="1" id="KW-0812">Transmembrane</keyword>
<accession>A0A0C3QBC1</accession>
<gene>
    <name evidence="2" type="ORF">M407DRAFT_35957</name>
</gene>
<keyword evidence="1" id="KW-1133">Transmembrane helix</keyword>
<protein>
    <submittedName>
        <fullName evidence="2">Uncharacterized protein</fullName>
    </submittedName>
</protein>